<keyword evidence="1" id="KW-0479">Metal-binding</keyword>
<dbReference type="InterPro" id="IPR015995">
    <property type="entry name" value="MlrC_N"/>
</dbReference>
<evidence type="ECO:0000259" key="3">
    <source>
        <dbReference type="Pfam" id="PF07364"/>
    </source>
</evidence>
<keyword evidence="1" id="KW-0378">Hydrolase</keyword>
<gene>
    <name evidence="4" type="ORF">CKO45_14595</name>
</gene>
<dbReference type="RefSeq" id="WP_133218265.1">
    <property type="nucleotide sequence ID" value="NZ_NRSG01000103.1"/>
</dbReference>
<comment type="caution">
    <text evidence="4">The sequence shown here is derived from an EMBL/GenBank/DDBJ whole genome shotgun (WGS) entry which is preliminary data.</text>
</comment>
<proteinExistence type="inferred from homology"/>
<accession>A0ABS1CZL9</accession>
<organism evidence="4 5">
    <name type="scientific">Paracraurococcus ruber</name>
    <dbReference type="NCBI Taxonomy" id="77675"/>
    <lineage>
        <taxon>Bacteria</taxon>
        <taxon>Pseudomonadati</taxon>
        <taxon>Pseudomonadota</taxon>
        <taxon>Alphaproteobacteria</taxon>
        <taxon>Acetobacterales</taxon>
        <taxon>Roseomonadaceae</taxon>
        <taxon>Paracraurococcus</taxon>
    </lineage>
</organism>
<dbReference type="InterPro" id="IPR010799">
    <property type="entry name" value="MlrC_C"/>
</dbReference>
<dbReference type="Proteomes" id="UP000697995">
    <property type="component" value="Unassembled WGS sequence"/>
</dbReference>
<dbReference type="EMBL" id="NRSG01000103">
    <property type="protein sequence ID" value="MBK1659467.1"/>
    <property type="molecule type" value="Genomic_DNA"/>
</dbReference>
<dbReference type="InterPro" id="IPR009197">
    <property type="entry name" value="MlrC"/>
</dbReference>
<comment type="function">
    <text evidence="1">Involved in peptidolytic degradation of cyclic heptapeptide hepatotoxin microcystin (MC).</text>
</comment>
<protein>
    <recommendedName>
        <fullName evidence="1">Microcystinase C</fullName>
        <shortName evidence="1">MlrC</shortName>
    </recommendedName>
</protein>
<keyword evidence="5" id="KW-1185">Reference proteome</keyword>
<feature type="domain" description="Microcystin LR degradation protein MlrC C-terminal" evidence="2">
    <location>
        <begin position="304"/>
        <end position="485"/>
    </location>
</feature>
<comment type="similarity">
    <text evidence="1">Belongs to the peptidase M81 family.</text>
</comment>
<reference evidence="4 5" key="1">
    <citation type="journal article" date="2020" name="Microorganisms">
        <title>Osmotic Adaptation and Compatible Solute Biosynthesis of Phototrophic Bacteria as Revealed from Genome Analyses.</title>
        <authorList>
            <person name="Imhoff J.F."/>
            <person name="Rahn T."/>
            <person name="Kunzel S."/>
            <person name="Keller A."/>
            <person name="Neulinger S.C."/>
        </authorList>
    </citation>
    <scope>NUCLEOTIDE SEQUENCE [LARGE SCALE GENOMIC DNA]</scope>
    <source>
        <strain evidence="4 5">DSM 15382</strain>
    </source>
</reference>
<evidence type="ECO:0000313" key="4">
    <source>
        <dbReference type="EMBL" id="MBK1659467.1"/>
    </source>
</evidence>
<dbReference type="Pfam" id="PF07364">
    <property type="entry name" value="DUF1485"/>
    <property type="match status" value="1"/>
</dbReference>
<feature type="domain" description="Microcystin LR degradation protein MlrC N-terminal" evidence="3">
    <location>
        <begin position="2"/>
        <end position="290"/>
    </location>
</feature>
<evidence type="ECO:0000259" key="2">
    <source>
        <dbReference type="Pfam" id="PF07171"/>
    </source>
</evidence>
<evidence type="ECO:0000256" key="1">
    <source>
        <dbReference type="PIRNR" id="PIRNR012702"/>
    </source>
</evidence>
<keyword evidence="1" id="KW-0645">Protease</keyword>
<dbReference type="Pfam" id="PF07171">
    <property type="entry name" value="MlrC_C"/>
    <property type="match status" value="1"/>
</dbReference>
<sequence>MRLLLAALSHETNTFSPVPTPRTRFCRDGKELLEGERAIAFFRGTGTCMGGFLKVAEEAGAEIVVSIVAHAPPSGPVQREAYEGFCDAICGAVAQGGWDGILLDLHGAMVAEGFEDGEGELLRRIRAIDPTTPIAIAYDMHANVYGPMVETATIAAGYHTYPHVDQAETAERAARVLLRALRGEVKPVVAWGRAPMLPHVMAQGTHAFPNKELQAMCRAWEESGRALAASLFVGFPHADIEGAGLSAVVYTDRDQADAQRMVQELLDFAWQAREQFVFRPEPLADSVARAKAAGVTKADKPVVLLDHYDNCASGGTMDTTEVLAEILRQGLEDVAFFGICDPAAVAECQAAGVGATVTLALGGKLPMPALPQSSRPLEVTGTVRTLSAGYFVTKEGLSPGLKVFMGPTVVLDTGKVEIVLVTRQIEPVSPDMFRVLGIEPRDKRFLAIKSRVHWRAALGPLAREIVECAGVGVCTSDYSQLTFRNVRRPVFPLDPGTNGPVG</sequence>
<dbReference type="PIRSF" id="PIRSF012702">
    <property type="entry name" value="UCP012702"/>
    <property type="match status" value="1"/>
</dbReference>
<evidence type="ECO:0000313" key="5">
    <source>
        <dbReference type="Proteomes" id="UP000697995"/>
    </source>
</evidence>
<keyword evidence="1" id="KW-0482">Metalloprotease</keyword>
<name>A0ABS1CZL9_9PROT</name>
<comment type="cofactor">
    <cofactor evidence="1">
        <name>Zn(2+)</name>
        <dbReference type="ChEBI" id="CHEBI:29105"/>
    </cofactor>
    <text evidence="1">Binds 1 zinc ion per subunit.</text>
</comment>